<name>A0ACB8D9Y3_DERSI</name>
<dbReference type="EMBL" id="CM023471">
    <property type="protein sequence ID" value="KAH7964884.1"/>
    <property type="molecule type" value="Genomic_DNA"/>
</dbReference>
<sequence length="553" mass="61465">MSCQKSSRYVKVIEVCPPRSISIVPRMKKELMPALEELVDALGYRLRMTYVDAASGFFFVGDRLQTILNMIQPRAENESLGASGQFPASFSVSVEEIKSLQRRARQFGDAATELVLKTTDLPIMSRGILKHNFWTDTPIKAGVEPAENASGTAPYHEITEGGSDECITQIFTSAHCRDVSRTCWETMTGGQHSGYRLTHQVLFLTIAFKAPLEPSTADRRPLDWRVLSALEGAVDALAANMDAVYLDAALGLRVADDRLQKLIDQASDSENNITSKPTERVHVTIEDIRAVQHKTSTLVDIATARVVGRQEASIRQTRHTFPLQWHVVCCSRVSGKIPPIAADAFRARTSDDEPELAAPDVIEWVSDGCLQQLFASRNCSQLNDSCWVAMTGGHQHGYALTHQAIFLTVGIRLNCTAKLNDLARRHGQPPADWNLASKCERVADNAQLIVDENFPLRLRDLFMEQVAVCGFMDLPVFRDPSAMEDVLSWQRDDGCYVIENEPAASSLPQRIRREERKGKDQCSLHMTSVAAGALATYLQILHQKRLANQTSQM</sequence>
<evidence type="ECO:0000313" key="1">
    <source>
        <dbReference type="EMBL" id="KAH7964884.1"/>
    </source>
</evidence>
<dbReference type="Proteomes" id="UP000821865">
    <property type="component" value="Chromosome 2"/>
</dbReference>
<accession>A0ACB8D9Y3</accession>
<protein>
    <submittedName>
        <fullName evidence="1">Uncharacterized protein</fullName>
    </submittedName>
</protein>
<comment type="caution">
    <text evidence="1">The sequence shown here is derived from an EMBL/GenBank/DDBJ whole genome shotgun (WGS) entry which is preliminary data.</text>
</comment>
<keyword evidence="2" id="KW-1185">Reference proteome</keyword>
<gene>
    <name evidence="1" type="ORF">HPB49_002229</name>
</gene>
<organism evidence="1 2">
    <name type="scientific">Dermacentor silvarum</name>
    <name type="common">Tick</name>
    <dbReference type="NCBI Taxonomy" id="543639"/>
    <lineage>
        <taxon>Eukaryota</taxon>
        <taxon>Metazoa</taxon>
        <taxon>Ecdysozoa</taxon>
        <taxon>Arthropoda</taxon>
        <taxon>Chelicerata</taxon>
        <taxon>Arachnida</taxon>
        <taxon>Acari</taxon>
        <taxon>Parasitiformes</taxon>
        <taxon>Ixodida</taxon>
        <taxon>Ixodoidea</taxon>
        <taxon>Ixodidae</taxon>
        <taxon>Rhipicephalinae</taxon>
        <taxon>Dermacentor</taxon>
    </lineage>
</organism>
<proteinExistence type="predicted"/>
<reference evidence="1" key="1">
    <citation type="submission" date="2020-05" db="EMBL/GenBank/DDBJ databases">
        <title>Large-scale comparative analyses of tick genomes elucidate their genetic diversity and vector capacities.</title>
        <authorList>
            <person name="Jia N."/>
            <person name="Wang J."/>
            <person name="Shi W."/>
            <person name="Du L."/>
            <person name="Sun Y."/>
            <person name="Zhan W."/>
            <person name="Jiang J."/>
            <person name="Wang Q."/>
            <person name="Zhang B."/>
            <person name="Ji P."/>
            <person name="Sakyi L.B."/>
            <person name="Cui X."/>
            <person name="Yuan T."/>
            <person name="Jiang B."/>
            <person name="Yang W."/>
            <person name="Lam T.T.-Y."/>
            <person name="Chang Q."/>
            <person name="Ding S."/>
            <person name="Wang X."/>
            <person name="Zhu J."/>
            <person name="Ruan X."/>
            <person name="Zhao L."/>
            <person name="Wei J."/>
            <person name="Que T."/>
            <person name="Du C."/>
            <person name="Cheng J."/>
            <person name="Dai P."/>
            <person name="Han X."/>
            <person name="Huang E."/>
            <person name="Gao Y."/>
            <person name="Liu J."/>
            <person name="Shao H."/>
            <person name="Ye R."/>
            <person name="Li L."/>
            <person name="Wei W."/>
            <person name="Wang X."/>
            <person name="Wang C."/>
            <person name="Yang T."/>
            <person name="Huo Q."/>
            <person name="Li W."/>
            <person name="Guo W."/>
            <person name="Chen H."/>
            <person name="Zhou L."/>
            <person name="Ni X."/>
            <person name="Tian J."/>
            <person name="Zhou Y."/>
            <person name="Sheng Y."/>
            <person name="Liu T."/>
            <person name="Pan Y."/>
            <person name="Xia L."/>
            <person name="Li J."/>
            <person name="Zhao F."/>
            <person name="Cao W."/>
        </authorList>
    </citation>
    <scope>NUCLEOTIDE SEQUENCE</scope>
    <source>
        <strain evidence="1">Dsil-2018</strain>
    </source>
</reference>
<evidence type="ECO:0000313" key="2">
    <source>
        <dbReference type="Proteomes" id="UP000821865"/>
    </source>
</evidence>